<keyword evidence="3" id="KW-1185">Reference proteome</keyword>
<dbReference type="EMBL" id="JAPEVB010000002">
    <property type="protein sequence ID" value="KAJ4394431.1"/>
    <property type="molecule type" value="Genomic_DNA"/>
</dbReference>
<name>A0A9W8YYV7_9PEZI</name>
<evidence type="ECO:0000313" key="2">
    <source>
        <dbReference type="EMBL" id="KAJ4394431.1"/>
    </source>
</evidence>
<dbReference type="PANTHER" id="PTHR42923:SF3">
    <property type="entry name" value="PROTOPORPHYRINOGEN OXIDASE"/>
    <property type="match status" value="1"/>
</dbReference>
<evidence type="ECO:0000259" key="1">
    <source>
        <dbReference type="Pfam" id="PF01593"/>
    </source>
</evidence>
<dbReference type="Pfam" id="PF01593">
    <property type="entry name" value="Amino_oxidase"/>
    <property type="match status" value="1"/>
</dbReference>
<dbReference type="AlphaFoldDB" id="A0A9W8YYV7"/>
<sequence length="580" mass="64298">MRFNPDANITLYEAADRLGGWVDTERVDVKTQDGEHATISFERGARTIAPQTSMSRWEDFVFFDLVDQLGLLRRPDTAPYAIPKHHPVLSKRYIYYPDHLVEAPGAPPANVSLVSKIIWGLRTMKRLLTEPVFKGLFPTVHLVWTREKTAQKKFLMTQAEKGSGFIGPARYAIADHTDVSVGEFFARHTANPDLVTNMLSALFHGIWGGDVWKLSAAETNMQNFFLQSQHFGTELALVKEHDYHSGKDIVTRNPAVVDVMEQYGPKCSYIGFHNGFSALSEALAGALKSNPKVTIKTGHPVTAIRYEGEEEKAVVESSNGTHKYDKVISSLYSGTLAKLTGDSLPALKRSTAVTIQIVNLWYPNPDLTAHTPGFGYLIPQSVPAEKNPHAALGVIFDSDREAAAGSPEYTAAPGTKLTVMLGGHYWDYLDPESWPNAEEATAMAIDTVERQLGIPSTEPVYTSTKVCRECIPQHLVGHRARMAQAHTELYDAFRGTLAVVGGSYTSPGVLPTLKAARDMALMVSGYGYKDEHRGFDRRLTHVGETGLAKFHGKNEKFRFVPHSILPFRGKMTHRAFNWKT</sequence>
<evidence type="ECO:0000313" key="3">
    <source>
        <dbReference type="Proteomes" id="UP001140453"/>
    </source>
</evidence>
<dbReference type="SUPFAM" id="SSF51905">
    <property type="entry name" value="FAD/NAD(P)-binding domain"/>
    <property type="match status" value="1"/>
</dbReference>
<feature type="domain" description="Amine oxidase" evidence="1">
    <location>
        <begin position="8"/>
        <end position="453"/>
    </location>
</feature>
<dbReference type="InterPro" id="IPR050464">
    <property type="entry name" value="Zeta_carotene_desat/Oxidored"/>
</dbReference>
<dbReference type="GO" id="GO:0005743">
    <property type="term" value="C:mitochondrial inner membrane"/>
    <property type="evidence" value="ECO:0007669"/>
    <property type="project" value="TreeGrafter"/>
</dbReference>
<dbReference type="OrthoDB" id="438553at2759"/>
<gene>
    <name evidence="2" type="primary">HEM14</name>
    <name evidence="2" type="ORF">N0V93_003649</name>
</gene>
<dbReference type="GO" id="GO:0004729">
    <property type="term" value="F:oxygen-dependent protoporphyrinogen oxidase activity"/>
    <property type="evidence" value="ECO:0007669"/>
    <property type="project" value="TreeGrafter"/>
</dbReference>
<dbReference type="Proteomes" id="UP001140453">
    <property type="component" value="Unassembled WGS sequence"/>
</dbReference>
<accession>A0A9W8YYV7</accession>
<proteinExistence type="predicted"/>
<organism evidence="2 3">
    <name type="scientific">Gnomoniopsis smithogilvyi</name>
    <dbReference type="NCBI Taxonomy" id="1191159"/>
    <lineage>
        <taxon>Eukaryota</taxon>
        <taxon>Fungi</taxon>
        <taxon>Dikarya</taxon>
        <taxon>Ascomycota</taxon>
        <taxon>Pezizomycotina</taxon>
        <taxon>Sordariomycetes</taxon>
        <taxon>Sordariomycetidae</taxon>
        <taxon>Diaporthales</taxon>
        <taxon>Gnomoniaceae</taxon>
        <taxon>Gnomoniopsis</taxon>
    </lineage>
</organism>
<protein>
    <submittedName>
        <fullName evidence="2">Oxygen-dependent protoporphyrinogen oxidase</fullName>
    </submittedName>
</protein>
<comment type="caution">
    <text evidence="2">The sequence shown here is derived from an EMBL/GenBank/DDBJ whole genome shotgun (WGS) entry which is preliminary data.</text>
</comment>
<dbReference type="PANTHER" id="PTHR42923">
    <property type="entry name" value="PROTOPORPHYRINOGEN OXIDASE"/>
    <property type="match status" value="1"/>
</dbReference>
<dbReference type="InterPro" id="IPR002937">
    <property type="entry name" value="Amino_oxidase"/>
</dbReference>
<dbReference type="SUPFAM" id="SSF54373">
    <property type="entry name" value="FAD-linked reductases, C-terminal domain"/>
    <property type="match status" value="1"/>
</dbReference>
<dbReference type="Gene3D" id="3.50.50.60">
    <property type="entry name" value="FAD/NAD(P)-binding domain"/>
    <property type="match status" value="1"/>
</dbReference>
<dbReference type="InterPro" id="IPR036188">
    <property type="entry name" value="FAD/NAD-bd_sf"/>
</dbReference>
<reference evidence="2" key="1">
    <citation type="submission" date="2022-10" db="EMBL/GenBank/DDBJ databases">
        <title>Tapping the CABI collections for fungal endophytes: first genome assemblies for Collariella, Neodidymelliopsis, Ascochyta clinopodiicola, Didymella pomorum, Didymosphaeria variabile, Neocosmospora piperis and Neocucurbitaria cava.</title>
        <authorList>
            <person name="Hill R."/>
        </authorList>
    </citation>
    <scope>NUCLEOTIDE SEQUENCE</scope>
    <source>
        <strain evidence="2">IMI 355082</strain>
    </source>
</reference>